<evidence type="ECO:0000256" key="1">
    <source>
        <dbReference type="SAM" id="MobiDB-lite"/>
    </source>
</evidence>
<dbReference type="EMBL" id="BMQM01000013">
    <property type="protein sequence ID" value="GGR59751.1"/>
    <property type="molecule type" value="Genomic_DNA"/>
</dbReference>
<sequence length="78" mass="8207">MRDDGQGGLGAGGAGKGKCGKYGQFGLHKKVPSRHEGKRWAVATRGVWAAGHAPSAGMTRIRFFGVKSQPAIPGRHPR</sequence>
<accession>A0ABQ2RRY8</accession>
<feature type="compositionally biased region" description="Gly residues" evidence="1">
    <location>
        <begin position="1"/>
        <end position="17"/>
    </location>
</feature>
<feature type="region of interest" description="Disordered" evidence="1">
    <location>
        <begin position="1"/>
        <end position="22"/>
    </location>
</feature>
<proteinExistence type="predicted"/>
<protein>
    <submittedName>
        <fullName evidence="2">Uncharacterized protein</fullName>
    </submittedName>
</protein>
<organism evidence="2 3">
    <name type="scientific">Deinococcus seoulensis</name>
    <dbReference type="NCBI Taxonomy" id="1837379"/>
    <lineage>
        <taxon>Bacteria</taxon>
        <taxon>Thermotogati</taxon>
        <taxon>Deinococcota</taxon>
        <taxon>Deinococci</taxon>
        <taxon>Deinococcales</taxon>
        <taxon>Deinococcaceae</taxon>
        <taxon>Deinococcus</taxon>
    </lineage>
</organism>
<reference evidence="3" key="1">
    <citation type="journal article" date="2019" name="Int. J. Syst. Evol. Microbiol.">
        <title>The Global Catalogue of Microorganisms (GCM) 10K type strain sequencing project: providing services to taxonomists for standard genome sequencing and annotation.</title>
        <authorList>
            <consortium name="The Broad Institute Genomics Platform"/>
            <consortium name="The Broad Institute Genome Sequencing Center for Infectious Disease"/>
            <person name="Wu L."/>
            <person name="Ma J."/>
        </authorList>
    </citation>
    <scope>NUCLEOTIDE SEQUENCE [LARGE SCALE GENOMIC DNA]</scope>
    <source>
        <strain evidence="3">JCM 31404</strain>
    </source>
</reference>
<comment type="caution">
    <text evidence="2">The sequence shown here is derived from an EMBL/GenBank/DDBJ whole genome shotgun (WGS) entry which is preliminary data.</text>
</comment>
<evidence type="ECO:0000313" key="2">
    <source>
        <dbReference type="EMBL" id="GGR59751.1"/>
    </source>
</evidence>
<keyword evidence="3" id="KW-1185">Reference proteome</keyword>
<dbReference type="Proteomes" id="UP000634308">
    <property type="component" value="Unassembled WGS sequence"/>
</dbReference>
<name>A0ABQ2RRY8_9DEIO</name>
<gene>
    <name evidence="2" type="ORF">GCM10008959_21930</name>
</gene>
<evidence type="ECO:0000313" key="3">
    <source>
        <dbReference type="Proteomes" id="UP000634308"/>
    </source>
</evidence>